<keyword evidence="2" id="KW-1185">Reference proteome</keyword>
<dbReference type="Proteomes" id="UP000027265">
    <property type="component" value="Unassembled WGS sequence"/>
</dbReference>
<dbReference type="InterPro" id="IPR059179">
    <property type="entry name" value="MLKL-like_MCAfunc"/>
</dbReference>
<gene>
    <name evidence="1" type="ORF">JAAARDRAFT_196123</name>
</gene>
<dbReference type="EMBL" id="KL197726">
    <property type="protein sequence ID" value="KDQ55283.1"/>
    <property type="molecule type" value="Genomic_DNA"/>
</dbReference>
<dbReference type="Gene3D" id="1.20.930.20">
    <property type="entry name" value="Adaptor protein Cbl, N-terminal domain"/>
    <property type="match status" value="1"/>
</dbReference>
<dbReference type="OrthoDB" id="192148at2759"/>
<dbReference type="InterPro" id="IPR036537">
    <property type="entry name" value="Adaptor_Cbl_N_dom_sf"/>
</dbReference>
<dbReference type="HOGENOM" id="CLU_1475379_0_0_1"/>
<protein>
    <recommendedName>
        <fullName evidence="3">Fungal N-terminal domain-containing protein</fullName>
    </recommendedName>
</protein>
<proteinExistence type="predicted"/>
<evidence type="ECO:0000313" key="1">
    <source>
        <dbReference type="EMBL" id="KDQ55283.1"/>
    </source>
</evidence>
<organism evidence="1 2">
    <name type="scientific">Jaapia argillacea MUCL 33604</name>
    <dbReference type="NCBI Taxonomy" id="933084"/>
    <lineage>
        <taxon>Eukaryota</taxon>
        <taxon>Fungi</taxon>
        <taxon>Dikarya</taxon>
        <taxon>Basidiomycota</taxon>
        <taxon>Agaricomycotina</taxon>
        <taxon>Agaricomycetes</taxon>
        <taxon>Agaricomycetidae</taxon>
        <taxon>Jaapiales</taxon>
        <taxon>Jaapiaceae</taxon>
        <taxon>Jaapia</taxon>
    </lineage>
</organism>
<dbReference type="GO" id="GO:0007166">
    <property type="term" value="P:cell surface receptor signaling pathway"/>
    <property type="evidence" value="ECO:0007669"/>
    <property type="project" value="InterPro"/>
</dbReference>
<dbReference type="InParanoid" id="A0A067PK51"/>
<sequence>MFKSKGKKKGGADAVLDNSGFAVAFIANLADGAIAVPGLKAAAQIAKQLIEVAQKVRSNKEDCMTVATRTCDLVVTLVKCLEGKREEEIEEGLKGNIDEFGRQLEKIRTEMHKMASRKTFSRIVNRTEDAQDIIQWKECLDQAHKTFQIQLGIGGRLFAADAHQQAMSTQKQVLSTQQQVIQKLDAIQQGVVLSPNLK</sequence>
<reference evidence="2" key="1">
    <citation type="journal article" date="2014" name="Proc. Natl. Acad. Sci. U.S.A.">
        <title>Extensive sampling of basidiomycete genomes demonstrates inadequacy of the white-rot/brown-rot paradigm for wood decay fungi.</title>
        <authorList>
            <person name="Riley R."/>
            <person name="Salamov A.A."/>
            <person name="Brown D.W."/>
            <person name="Nagy L.G."/>
            <person name="Floudas D."/>
            <person name="Held B.W."/>
            <person name="Levasseur A."/>
            <person name="Lombard V."/>
            <person name="Morin E."/>
            <person name="Otillar R."/>
            <person name="Lindquist E.A."/>
            <person name="Sun H."/>
            <person name="LaButti K.M."/>
            <person name="Schmutz J."/>
            <person name="Jabbour D."/>
            <person name="Luo H."/>
            <person name="Baker S.E."/>
            <person name="Pisabarro A.G."/>
            <person name="Walton J.D."/>
            <person name="Blanchette R.A."/>
            <person name="Henrissat B."/>
            <person name="Martin F."/>
            <person name="Cullen D."/>
            <person name="Hibbett D.S."/>
            <person name="Grigoriev I.V."/>
        </authorList>
    </citation>
    <scope>NUCLEOTIDE SEQUENCE [LARGE SCALE GENOMIC DNA]</scope>
    <source>
        <strain evidence="2">MUCL 33604</strain>
    </source>
</reference>
<dbReference type="CDD" id="cd21037">
    <property type="entry name" value="MLKL_NTD"/>
    <property type="match status" value="1"/>
</dbReference>
<accession>A0A067PK51</accession>
<dbReference type="AlphaFoldDB" id="A0A067PK51"/>
<evidence type="ECO:0008006" key="3">
    <source>
        <dbReference type="Google" id="ProtNLM"/>
    </source>
</evidence>
<name>A0A067PK51_9AGAM</name>
<evidence type="ECO:0000313" key="2">
    <source>
        <dbReference type="Proteomes" id="UP000027265"/>
    </source>
</evidence>